<accession>A0A9E1GL32</accession>
<evidence type="ECO:0000313" key="3">
    <source>
        <dbReference type="Proteomes" id="UP000811365"/>
    </source>
</evidence>
<comment type="caution">
    <text evidence="2">The sequence shown here is derived from an EMBL/GenBank/DDBJ whole genome shotgun (WGS) entry which is preliminary data.</text>
</comment>
<reference evidence="2" key="1">
    <citation type="submission" date="2021-02" db="EMBL/GenBank/DDBJ databases">
        <title>Infant gut strain persistence is associated with maternal origin, phylogeny, and functional potential including surface adhesion and iron acquisition.</title>
        <authorList>
            <person name="Lou Y.C."/>
        </authorList>
    </citation>
    <scope>NUCLEOTIDE SEQUENCE</scope>
    <source>
        <strain evidence="2">L2_039_000G1_dasL2_039_000G1_maxbin2.maxbin.077</strain>
    </source>
</reference>
<dbReference type="Proteomes" id="UP000811365">
    <property type="component" value="Unassembled WGS sequence"/>
</dbReference>
<name>A0A9E1GL32_9FIRM</name>
<keyword evidence="1" id="KW-0175">Coiled coil</keyword>
<sequence length="320" mass="36926">MPEVKLMTPLFDGGMYNRTGRRMRAVFIKEVADGTTTYRLWRKDGKPEIEYPRCDNDRYILHVEVNSYLIPLRMTEFQMIDNCGYLPAVNELYGSKEGRVAFFNELRERDGWNQPTSVSEAMKREEEVVTRLGSQPERWVASISKQLASHVKFYLQSEKNGGLTHPDYVGACVLNKLDECMKLSEAHQEYIQKEKEKIAAEEAEKRRREAEEINAKAKQEIEAAVKIIREGGRLNNDRIDYRVGDVGHNEPIVLLLMRRYKVGVPLRTQGWICSKLANVTIKDGRCDGLQYYKAKGAACSQRFFDCMNELVQKVIQEEAK</sequence>
<protein>
    <submittedName>
        <fullName evidence="2">Uncharacterized protein</fullName>
    </submittedName>
</protein>
<evidence type="ECO:0000256" key="1">
    <source>
        <dbReference type="SAM" id="Coils"/>
    </source>
</evidence>
<gene>
    <name evidence="2" type="ORF">KH315_09235</name>
</gene>
<dbReference type="EMBL" id="JAGZYH010000033">
    <property type="protein sequence ID" value="MBS6622325.1"/>
    <property type="molecule type" value="Genomic_DNA"/>
</dbReference>
<organism evidence="2 3">
    <name type="scientific">Faecalibacterium prausnitzii</name>
    <dbReference type="NCBI Taxonomy" id="853"/>
    <lineage>
        <taxon>Bacteria</taxon>
        <taxon>Bacillati</taxon>
        <taxon>Bacillota</taxon>
        <taxon>Clostridia</taxon>
        <taxon>Eubacteriales</taxon>
        <taxon>Oscillospiraceae</taxon>
        <taxon>Faecalibacterium</taxon>
    </lineage>
</organism>
<proteinExistence type="predicted"/>
<feature type="coiled-coil region" evidence="1">
    <location>
        <begin position="183"/>
        <end position="227"/>
    </location>
</feature>
<dbReference type="AlphaFoldDB" id="A0A9E1GL32"/>
<evidence type="ECO:0000313" key="2">
    <source>
        <dbReference type="EMBL" id="MBS6622325.1"/>
    </source>
</evidence>